<keyword evidence="9 12" id="KW-0472">Membrane</keyword>
<dbReference type="InterPro" id="IPR012910">
    <property type="entry name" value="Plug_dom"/>
</dbReference>
<keyword evidence="7" id="KW-0406">Ion transport</keyword>
<evidence type="ECO:0000256" key="8">
    <source>
        <dbReference type="ARBA" id="ARBA00023077"/>
    </source>
</evidence>
<dbReference type="InterPro" id="IPR037066">
    <property type="entry name" value="Plug_dom_sf"/>
</dbReference>
<evidence type="ECO:0000256" key="6">
    <source>
        <dbReference type="ARBA" id="ARBA00022729"/>
    </source>
</evidence>
<dbReference type="NCBIfam" id="TIGR01783">
    <property type="entry name" value="TonB-siderophor"/>
    <property type="match status" value="1"/>
</dbReference>
<dbReference type="PANTHER" id="PTHR32552:SF83">
    <property type="entry name" value="BLR3904 PROTEIN"/>
    <property type="match status" value="1"/>
</dbReference>
<keyword evidence="10 17" id="KW-0675">Receptor</keyword>
<feature type="signal peptide" evidence="14">
    <location>
        <begin position="1"/>
        <end position="22"/>
    </location>
</feature>
<keyword evidence="5 12" id="KW-0812">Transmembrane</keyword>
<comment type="subcellular location">
    <subcellularLocation>
        <location evidence="1 12">Cell outer membrane</location>
        <topology evidence="1 12">Multi-pass membrane protein</topology>
    </subcellularLocation>
</comment>
<accession>A0A857JF02</accession>
<keyword evidence="6 14" id="KW-0732">Signal</keyword>
<dbReference type="GO" id="GO:0015891">
    <property type="term" value="P:siderophore transport"/>
    <property type="evidence" value="ECO:0007669"/>
    <property type="project" value="InterPro"/>
</dbReference>
<name>A0A857JF02_9BURK</name>
<keyword evidence="8 13" id="KW-0798">TonB box</keyword>
<evidence type="ECO:0000256" key="9">
    <source>
        <dbReference type="ARBA" id="ARBA00023136"/>
    </source>
</evidence>
<comment type="similarity">
    <text evidence="2 12 13">Belongs to the TonB-dependent receptor family.</text>
</comment>
<dbReference type="Gene3D" id="2.40.170.20">
    <property type="entry name" value="TonB-dependent receptor, beta-barrel domain"/>
    <property type="match status" value="1"/>
</dbReference>
<keyword evidence="18" id="KW-1185">Reference proteome</keyword>
<dbReference type="AlphaFoldDB" id="A0A857JF02"/>
<dbReference type="KEGG" id="xyk:GT347_25370"/>
<feature type="domain" description="TonB-dependent receptor plug" evidence="16">
    <location>
        <begin position="56"/>
        <end position="155"/>
    </location>
</feature>
<evidence type="ECO:0000256" key="3">
    <source>
        <dbReference type="ARBA" id="ARBA00022448"/>
    </source>
</evidence>
<protein>
    <submittedName>
        <fullName evidence="17">TonB-dependent siderophore receptor</fullName>
    </submittedName>
</protein>
<keyword evidence="4 12" id="KW-1134">Transmembrane beta strand</keyword>
<dbReference type="FunFam" id="2.170.130.10:FF:000001">
    <property type="entry name" value="Catecholate siderophore TonB-dependent receptor"/>
    <property type="match status" value="1"/>
</dbReference>
<sequence>MTPLGAMMLAASVTGWAMPATAQTLPAVTVTEQADVQGKDALLTKKTNIGKGTQDIRDIPQSITVITEKLIDDIKLDTLKDALHYTAGITFAATENGTDQDIRLRGFPIATTGDLMIDGMRDPSQYDRDTFNTERIEVMKGSASMLFGRGSTGGVVNQVAKKPMLLDQSDVTVSAGTMGYLRTTVDVNKRLTETTALRLNAMYNKADNDGASIDKNGIAPSYSWGLGTPDEFTLGAFYLNNNNVPPSGIGYVGGKLAPVKAGAFYGTDSDYADGNATYVHGNWKHLFGDGSELRTQFRSGVFERQTWITQARIGTTNGVATTAANFGDNTILTRVGLAPRKDRFKSTYVQSDYSKSLELGGMRHELLAGIDAAHEQALRFGGYGTVGTNYAKGNTTVGNPDDGTRLNVSPTYRGTEGYKSDALGLYLQDLVQVAPMWKVLGGVRYDKFDGNYEQYTYANANSTVRTATASNSFDFSPWSYRAGLLFQPSTTQSYHLSYGTSFTTAADTYRFTNAQNANTPPEKSRNIELGAKLDWLDGNLSTRGAIFRSEKFNERTTDADFGNIAYTLSGKRHSTGVELDVVGRITPQWEVYGSFTWIPDAKIDAAGSAATAQATVGQRVGLTPKRSGALWVSYQANAKFRVALGGHGSSENFALAGTSGAISPNARAPGFMVFDAMAEYKFTPDLYAQLNVSNLGDKAYGDALYPGFAVLGAKRQVLATIGMRF</sequence>
<dbReference type="Gene3D" id="2.170.130.10">
    <property type="entry name" value="TonB-dependent receptor, plug domain"/>
    <property type="match status" value="1"/>
</dbReference>
<evidence type="ECO:0000259" key="15">
    <source>
        <dbReference type="Pfam" id="PF00593"/>
    </source>
</evidence>
<dbReference type="PANTHER" id="PTHR32552">
    <property type="entry name" value="FERRICHROME IRON RECEPTOR-RELATED"/>
    <property type="match status" value="1"/>
</dbReference>
<evidence type="ECO:0000256" key="13">
    <source>
        <dbReference type="RuleBase" id="RU003357"/>
    </source>
</evidence>
<dbReference type="GO" id="GO:0038023">
    <property type="term" value="F:signaling receptor activity"/>
    <property type="evidence" value="ECO:0007669"/>
    <property type="project" value="InterPro"/>
</dbReference>
<dbReference type="InterPro" id="IPR036942">
    <property type="entry name" value="Beta-barrel_TonB_sf"/>
</dbReference>
<dbReference type="GO" id="GO:0015344">
    <property type="term" value="F:siderophore uptake transmembrane transporter activity"/>
    <property type="evidence" value="ECO:0007669"/>
    <property type="project" value="TreeGrafter"/>
</dbReference>
<evidence type="ECO:0000313" key="17">
    <source>
        <dbReference type="EMBL" id="QHJ01710.1"/>
    </source>
</evidence>
<dbReference type="EMBL" id="CP047650">
    <property type="protein sequence ID" value="QHJ01710.1"/>
    <property type="molecule type" value="Genomic_DNA"/>
</dbReference>
<dbReference type="InterPro" id="IPR000531">
    <property type="entry name" value="Beta-barrel_TonB"/>
</dbReference>
<proteinExistence type="inferred from homology"/>
<dbReference type="CDD" id="cd01347">
    <property type="entry name" value="ligand_gated_channel"/>
    <property type="match status" value="1"/>
</dbReference>
<feature type="chain" id="PRO_5032672757" evidence="14">
    <location>
        <begin position="23"/>
        <end position="725"/>
    </location>
</feature>
<gene>
    <name evidence="17" type="ORF">GT347_25370</name>
</gene>
<evidence type="ECO:0000256" key="5">
    <source>
        <dbReference type="ARBA" id="ARBA00022692"/>
    </source>
</evidence>
<evidence type="ECO:0000256" key="14">
    <source>
        <dbReference type="SAM" id="SignalP"/>
    </source>
</evidence>
<evidence type="ECO:0000256" key="2">
    <source>
        <dbReference type="ARBA" id="ARBA00009810"/>
    </source>
</evidence>
<evidence type="ECO:0000256" key="10">
    <source>
        <dbReference type="ARBA" id="ARBA00023170"/>
    </source>
</evidence>
<dbReference type="InterPro" id="IPR039426">
    <property type="entry name" value="TonB-dep_rcpt-like"/>
</dbReference>
<organism evidence="17 18">
    <name type="scientific">Xylophilus rhododendri</name>
    <dbReference type="NCBI Taxonomy" id="2697032"/>
    <lineage>
        <taxon>Bacteria</taxon>
        <taxon>Pseudomonadati</taxon>
        <taxon>Pseudomonadota</taxon>
        <taxon>Betaproteobacteria</taxon>
        <taxon>Burkholderiales</taxon>
        <taxon>Xylophilus</taxon>
    </lineage>
</organism>
<evidence type="ECO:0000256" key="7">
    <source>
        <dbReference type="ARBA" id="ARBA00023065"/>
    </source>
</evidence>
<evidence type="ECO:0000256" key="11">
    <source>
        <dbReference type="ARBA" id="ARBA00023237"/>
    </source>
</evidence>
<dbReference type="GO" id="GO:0009279">
    <property type="term" value="C:cell outer membrane"/>
    <property type="evidence" value="ECO:0007669"/>
    <property type="project" value="UniProtKB-SubCell"/>
</dbReference>
<dbReference type="Proteomes" id="UP000464787">
    <property type="component" value="Chromosome"/>
</dbReference>
<evidence type="ECO:0000259" key="16">
    <source>
        <dbReference type="Pfam" id="PF07715"/>
    </source>
</evidence>
<evidence type="ECO:0000256" key="4">
    <source>
        <dbReference type="ARBA" id="ARBA00022452"/>
    </source>
</evidence>
<evidence type="ECO:0000256" key="12">
    <source>
        <dbReference type="PROSITE-ProRule" id="PRU01360"/>
    </source>
</evidence>
<dbReference type="Pfam" id="PF00593">
    <property type="entry name" value="TonB_dep_Rec_b-barrel"/>
    <property type="match status" value="1"/>
</dbReference>
<dbReference type="InterPro" id="IPR010105">
    <property type="entry name" value="TonB_sidphr_rcpt"/>
</dbReference>
<keyword evidence="3 12" id="KW-0813">Transport</keyword>
<dbReference type="PROSITE" id="PS52016">
    <property type="entry name" value="TONB_DEPENDENT_REC_3"/>
    <property type="match status" value="1"/>
</dbReference>
<evidence type="ECO:0000256" key="1">
    <source>
        <dbReference type="ARBA" id="ARBA00004571"/>
    </source>
</evidence>
<dbReference type="SUPFAM" id="SSF56935">
    <property type="entry name" value="Porins"/>
    <property type="match status" value="1"/>
</dbReference>
<evidence type="ECO:0000313" key="18">
    <source>
        <dbReference type="Proteomes" id="UP000464787"/>
    </source>
</evidence>
<dbReference type="Pfam" id="PF07715">
    <property type="entry name" value="Plug"/>
    <property type="match status" value="1"/>
</dbReference>
<keyword evidence="11 12" id="KW-0998">Cell outer membrane</keyword>
<feature type="domain" description="TonB-dependent receptor-like beta-barrel" evidence="15">
    <location>
        <begin position="226"/>
        <end position="695"/>
    </location>
</feature>
<reference evidence="17 18" key="1">
    <citation type="submission" date="2020-01" db="EMBL/GenBank/DDBJ databases">
        <title>Genome sequencing of strain KACC 21265.</title>
        <authorList>
            <person name="Heo J."/>
            <person name="Kim S.-J."/>
            <person name="Kim J.-S."/>
            <person name="Hong S.-B."/>
            <person name="Kwon S.-W."/>
        </authorList>
    </citation>
    <scope>NUCLEOTIDE SEQUENCE [LARGE SCALE GENOMIC DNA]</scope>
    <source>
        <strain evidence="17 18">KACC 21265</strain>
    </source>
</reference>